<dbReference type="Pfam" id="PF00194">
    <property type="entry name" value="Carb_anhydrase"/>
    <property type="match status" value="1"/>
</dbReference>
<evidence type="ECO:0000256" key="1">
    <source>
        <dbReference type="ARBA" id="ARBA00001947"/>
    </source>
</evidence>
<dbReference type="GO" id="GO:0005737">
    <property type="term" value="C:cytoplasm"/>
    <property type="evidence" value="ECO:0007669"/>
    <property type="project" value="TreeGrafter"/>
</dbReference>
<dbReference type="PROSITE" id="PS00162">
    <property type="entry name" value="ALPHA_CA_1"/>
    <property type="match status" value="1"/>
</dbReference>
<dbReference type="InterPro" id="IPR036398">
    <property type="entry name" value="CA_dom_sf"/>
</dbReference>
<evidence type="ECO:0000256" key="5">
    <source>
        <dbReference type="ARBA" id="ARBA00022833"/>
    </source>
</evidence>
<dbReference type="OMA" id="CEDITCI"/>
<dbReference type="EMBL" id="VCGU01000001">
    <property type="protein sequence ID" value="TRY80969.1"/>
    <property type="molecule type" value="Genomic_DNA"/>
</dbReference>
<dbReference type="AlphaFoldDB" id="A0A553PTG1"/>
<feature type="domain" description="Alpha-carbonic anhydrase" evidence="11">
    <location>
        <begin position="62"/>
        <end position="318"/>
    </location>
</feature>
<keyword evidence="5 8" id="KW-0862">Zinc</keyword>
<reference evidence="12 13" key="1">
    <citation type="journal article" date="2018" name="Nat. Ecol. Evol.">
        <title>Genomic signatures of mitonuclear coevolution across populations of Tigriopus californicus.</title>
        <authorList>
            <person name="Barreto F.S."/>
            <person name="Watson E.T."/>
            <person name="Lima T.G."/>
            <person name="Willett C.S."/>
            <person name="Edmands S."/>
            <person name="Li W."/>
            <person name="Burton R.S."/>
        </authorList>
    </citation>
    <scope>NUCLEOTIDE SEQUENCE [LARGE SCALE GENOMIC DNA]</scope>
    <source>
        <strain evidence="12 13">San Diego</strain>
    </source>
</reference>
<evidence type="ECO:0000313" key="12">
    <source>
        <dbReference type="EMBL" id="TRY80969.1"/>
    </source>
</evidence>
<evidence type="ECO:0000313" key="13">
    <source>
        <dbReference type="Proteomes" id="UP000318571"/>
    </source>
</evidence>
<dbReference type="PANTHER" id="PTHR18952">
    <property type="entry name" value="CARBONIC ANHYDRASE"/>
    <property type="match status" value="1"/>
</dbReference>
<evidence type="ECO:0000256" key="4">
    <source>
        <dbReference type="ARBA" id="ARBA00022723"/>
    </source>
</evidence>
<dbReference type="GO" id="GO:0008270">
    <property type="term" value="F:zinc ion binding"/>
    <property type="evidence" value="ECO:0007669"/>
    <property type="project" value="UniProtKB-UniRule"/>
</dbReference>
<evidence type="ECO:0000256" key="9">
    <source>
        <dbReference type="SAM" id="Coils"/>
    </source>
</evidence>
<comment type="function">
    <text evidence="8">Reversible hydration of carbon dioxide.</text>
</comment>
<dbReference type="PANTHER" id="PTHR18952:SF141">
    <property type="entry name" value="CARBONIC ANHYDRASE"/>
    <property type="match status" value="1"/>
</dbReference>
<keyword evidence="4 8" id="KW-0479">Metal-binding</keyword>
<dbReference type="PROSITE" id="PS51144">
    <property type="entry name" value="ALPHA_CA_2"/>
    <property type="match status" value="1"/>
</dbReference>
<keyword evidence="9" id="KW-0175">Coiled coil</keyword>
<feature type="compositionally biased region" description="Polar residues" evidence="10">
    <location>
        <begin position="14"/>
        <end position="29"/>
    </location>
</feature>
<keyword evidence="6 8" id="KW-0456">Lyase</keyword>
<dbReference type="EC" id="4.2.1.1" evidence="3 8"/>
<dbReference type="Proteomes" id="UP000318571">
    <property type="component" value="Chromosome 12"/>
</dbReference>
<accession>A0A553PTG1</accession>
<dbReference type="GO" id="GO:0004089">
    <property type="term" value="F:carbonate dehydratase activity"/>
    <property type="evidence" value="ECO:0007669"/>
    <property type="project" value="UniProtKB-UniRule"/>
</dbReference>
<dbReference type="Gene3D" id="3.10.200.10">
    <property type="entry name" value="Alpha carbonic anhydrase"/>
    <property type="match status" value="1"/>
</dbReference>
<evidence type="ECO:0000256" key="10">
    <source>
        <dbReference type="SAM" id="MobiDB-lite"/>
    </source>
</evidence>
<comment type="caution">
    <text evidence="12">The sequence shown here is derived from an EMBL/GenBank/DDBJ whole genome shotgun (WGS) entry which is preliminary data.</text>
</comment>
<evidence type="ECO:0000256" key="2">
    <source>
        <dbReference type="ARBA" id="ARBA00010718"/>
    </source>
</evidence>
<comment type="cofactor">
    <cofactor evidence="1 8">
        <name>Zn(2+)</name>
        <dbReference type="ChEBI" id="CHEBI:29105"/>
    </cofactor>
</comment>
<proteinExistence type="inferred from homology"/>
<organism evidence="12 13">
    <name type="scientific">Tigriopus californicus</name>
    <name type="common">Marine copepod</name>
    <dbReference type="NCBI Taxonomy" id="6832"/>
    <lineage>
        <taxon>Eukaryota</taxon>
        <taxon>Metazoa</taxon>
        <taxon>Ecdysozoa</taxon>
        <taxon>Arthropoda</taxon>
        <taxon>Crustacea</taxon>
        <taxon>Multicrustacea</taxon>
        <taxon>Hexanauplia</taxon>
        <taxon>Copepoda</taxon>
        <taxon>Harpacticoida</taxon>
        <taxon>Harpacticidae</taxon>
        <taxon>Tigriopus</taxon>
    </lineage>
</organism>
<feature type="region of interest" description="Disordered" evidence="10">
    <location>
        <begin position="1"/>
        <end position="29"/>
    </location>
</feature>
<feature type="coiled-coil region" evidence="9">
    <location>
        <begin position="339"/>
        <end position="366"/>
    </location>
</feature>
<evidence type="ECO:0000256" key="8">
    <source>
        <dbReference type="RuleBase" id="RU367011"/>
    </source>
</evidence>
<dbReference type="InterPro" id="IPR023561">
    <property type="entry name" value="Carbonic_anhydrase_a-class"/>
</dbReference>
<evidence type="ECO:0000259" key="11">
    <source>
        <dbReference type="PROSITE" id="PS51144"/>
    </source>
</evidence>
<gene>
    <name evidence="12" type="ORF">TCAL_12516</name>
</gene>
<dbReference type="SMART" id="SM01057">
    <property type="entry name" value="Carb_anhydrase"/>
    <property type="match status" value="1"/>
</dbReference>
<dbReference type="InterPro" id="IPR018338">
    <property type="entry name" value="Carbonic_anhydrase_a-class_CS"/>
</dbReference>
<feature type="non-terminal residue" evidence="12">
    <location>
        <position position="1"/>
    </location>
</feature>
<comment type="similarity">
    <text evidence="2 8">Belongs to the alpha-carbonic anhydrase family.</text>
</comment>
<comment type="catalytic activity">
    <reaction evidence="7 8">
        <text>hydrogencarbonate + H(+) = CO2 + H2O</text>
        <dbReference type="Rhea" id="RHEA:10748"/>
        <dbReference type="ChEBI" id="CHEBI:15377"/>
        <dbReference type="ChEBI" id="CHEBI:15378"/>
        <dbReference type="ChEBI" id="CHEBI:16526"/>
        <dbReference type="ChEBI" id="CHEBI:17544"/>
        <dbReference type="EC" id="4.2.1.1"/>
    </reaction>
</comment>
<evidence type="ECO:0000256" key="3">
    <source>
        <dbReference type="ARBA" id="ARBA00012925"/>
    </source>
</evidence>
<protein>
    <recommendedName>
        <fullName evidence="3 8">Carbonic anhydrase</fullName>
        <ecNumber evidence="3 8">4.2.1.1</ecNumber>
    </recommendedName>
</protein>
<dbReference type="InterPro" id="IPR001148">
    <property type="entry name" value="CA_dom"/>
</dbReference>
<evidence type="ECO:0000256" key="7">
    <source>
        <dbReference type="ARBA" id="ARBA00048348"/>
    </source>
</evidence>
<sequence>KADPKAVTEGQAVESGSSQKKPSWANLSKQVSHGKFAGTIFQQEEEKQTAEQKWIVEQKLKSNFYLDDGVSKWKVIYPIANGERQSPIDIEPGKAVADPALNPIQPEYGSHCCQSVLNTGNSWQVNVNDKITKLVGGALANEYKLIQFHAHWGTTAGAKGSEHTINGRLYDAELHLVHWNTKYELFSKAVQEPDGLAVVGIFLEIGPEDHPELEKVLKNFDKIRFKGLKHEFDEDIDPTKFLPEDRTYWHYPGSLTTPPLEESVLWHVLRTPVQISQKQLNAMAGLRSGTEKCEDITCIINNFRPPLPVGTKRSVKLYNGKSTNLDRVNSVGANGYDDSAELKKLIHELKNEMATLKEETRAIRNKLDAQQP</sequence>
<evidence type="ECO:0000256" key="6">
    <source>
        <dbReference type="ARBA" id="ARBA00023239"/>
    </source>
</evidence>
<dbReference type="STRING" id="6832.A0A553PTG1"/>
<keyword evidence="13" id="KW-1185">Reference proteome</keyword>
<name>A0A553PTG1_TIGCA</name>
<dbReference type="SUPFAM" id="SSF51069">
    <property type="entry name" value="Carbonic anhydrase"/>
    <property type="match status" value="1"/>
</dbReference>